<evidence type="ECO:0000256" key="1">
    <source>
        <dbReference type="SAM" id="MobiDB-lite"/>
    </source>
</evidence>
<sequence length="281" mass="30898">MGITVTSGPSSSAKNVMELYVMVAESAWLGSARVRKSICVGLCVGGARGEIDHSHLDLGRMNVVCSKAHLGLMLLEPKLVGDSCTKATLGWGCPMWPLRRLSQHPDRGDRRNLMFRRVFPPIGKEPEDPHKSGKAPYRPIHTGPIADRYANRAVPLKSTVGDRFRLISTVDGRLTEKSTVGGQLKKKKGKEEEKKKEEVPGRRPHLHAAHAPSPPAGRPQAVAARGSPARRCRPRSPRASIVPARGDEMSPRVGRDRGDAYHSTEEHYNDRISYHECSLFG</sequence>
<reference evidence="2" key="1">
    <citation type="journal article" date="2018" name="Data Brief">
        <title>Genome sequence data from 17 accessions of Ensete ventricosum, a staple food crop for millions in Ethiopia.</title>
        <authorList>
            <person name="Yemataw Z."/>
            <person name="Muzemil S."/>
            <person name="Ambachew D."/>
            <person name="Tripathi L."/>
            <person name="Tesfaye K."/>
            <person name="Chala A."/>
            <person name="Farbos A."/>
            <person name="O'Neill P."/>
            <person name="Moore K."/>
            <person name="Grant M."/>
            <person name="Studholme D.J."/>
        </authorList>
    </citation>
    <scope>NUCLEOTIDE SEQUENCE [LARGE SCALE GENOMIC DNA]</scope>
    <source>
        <tissue evidence="2">Leaf</tissue>
    </source>
</reference>
<gene>
    <name evidence="2" type="ORF">BHM03_00014069</name>
</gene>
<dbReference type="AlphaFoldDB" id="A0A445MDY7"/>
<dbReference type="EMBL" id="KV875698">
    <property type="protein sequence ID" value="RZR72490.1"/>
    <property type="molecule type" value="Genomic_DNA"/>
</dbReference>
<feature type="compositionally biased region" description="Basic and acidic residues" evidence="1">
    <location>
        <begin position="189"/>
        <end position="201"/>
    </location>
</feature>
<feature type="region of interest" description="Disordered" evidence="1">
    <location>
        <begin position="178"/>
        <end position="264"/>
    </location>
</feature>
<organism evidence="2">
    <name type="scientific">Ensete ventricosum</name>
    <name type="common">Abyssinian banana</name>
    <name type="synonym">Musa ensete</name>
    <dbReference type="NCBI Taxonomy" id="4639"/>
    <lineage>
        <taxon>Eukaryota</taxon>
        <taxon>Viridiplantae</taxon>
        <taxon>Streptophyta</taxon>
        <taxon>Embryophyta</taxon>
        <taxon>Tracheophyta</taxon>
        <taxon>Spermatophyta</taxon>
        <taxon>Magnoliopsida</taxon>
        <taxon>Liliopsida</taxon>
        <taxon>Zingiberales</taxon>
        <taxon>Musaceae</taxon>
        <taxon>Ensete</taxon>
    </lineage>
</organism>
<proteinExistence type="predicted"/>
<dbReference type="Proteomes" id="UP000290560">
    <property type="component" value="Unassembled WGS sequence"/>
</dbReference>
<feature type="compositionally biased region" description="Basic and acidic residues" evidence="1">
    <location>
        <begin position="245"/>
        <end position="264"/>
    </location>
</feature>
<protein>
    <submittedName>
        <fullName evidence="2">Uncharacterized protein</fullName>
    </submittedName>
</protein>
<name>A0A445MDY7_ENSVE</name>
<evidence type="ECO:0000313" key="2">
    <source>
        <dbReference type="EMBL" id="RZR72490.1"/>
    </source>
</evidence>
<accession>A0A445MDY7</accession>